<reference evidence="1 2" key="1">
    <citation type="submission" date="2014-04" db="EMBL/GenBank/DDBJ databases">
        <authorList>
            <person name="Sears C."/>
            <person name="Carroll K."/>
            <person name="Sack B.R."/>
            <person name="Qadri F."/>
            <person name="Myers L.L."/>
            <person name="Chung G.-T."/>
            <person name="Escheverria P."/>
            <person name="Fraser C.M."/>
            <person name="Sadzewicz L."/>
            <person name="Shefchek K.A."/>
            <person name="Tallon L."/>
            <person name="Das S.P."/>
            <person name="Daugherty S."/>
            <person name="Mongodin E.F."/>
        </authorList>
    </citation>
    <scope>NUCLEOTIDE SEQUENCE [LARGE SCALE GENOMIC DNA]</scope>
    <source>
        <strain evidence="1 2">3776 D15 i</strain>
    </source>
</reference>
<name>A0AB34LCU0_PARDI</name>
<dbReference type="EMBL" id="JNHK01000087">
    <property type="protein sequence ID" value="KDS37994.1"/>
    <property type="molecule type" value="Genomic_DNA"/>
</dbReference>
<proteinExistence type="predicted"/>
<dbReference type="AlphaFoldDB" id="A0AB34LCU0"/>
<evidence type="ECO:0000313" key="1">
    <source>
        <dbReference type="EMBL" id="KDS37994.1"/>
    </source>
</evidence>
<gene>
    <name evidence="1" type="ORF">M091_0064</name>
</gene>
<organism evidence="1 2">
    <name type="scientific">Parabacteroides distasonis str. 3776 D15 i</name>
    <dbReference type="NCBI Taxonomy" id="1339342"/>
    <lineage>
        <taxon>Bacteria</taxon>
        <taxon>Pseudomonadati</taxon>
        <taxon>Bacteroidota</taxon>
        <taxon>Bacteroidia</taxon>
        <taxon>Bacteroidales</taxon>
        <taxon>Tannerellaceae</taxon>
        <taxon>Parabacteroides</taxon>
    </lineage>
</organism>
<evidence type="ECO:0000313" key="2">
    <source>
        <dbReference type="Proteomes" id="UP000027850"/>
    </source>
</evidence>
<accession>A0AB34LCU0</accession>
<protein>
    <submittedName>
        <fullName evidence="1">Uncharacterized protein</fullName>
    </submittedName>
</protein>
<sequence>MLLLFFFVNRSKNPMTVYIDIIVISLSCQETDYLSYLVDI</sequence>
<comment type="caution">
    <text evidence="1">The sequence shown here is derived from an EMBL/GenBank/DDBJ whole genome shotgun (WGS) entry which is preliminary data.</text>
</comment>
<dbReference type="Proteomes" id="UP000027850">
    <property type="component" value="Unassembled WGS sequence"/>
</dbReference>